<gene>
    <name evidence="1" type="ORF">BV25DRAFT_1794431</name>
</gene>
<evidence type="ECO:0000313" key="2">
    <source>
        <dbReference type="Proteomes" id="UP000814140"/>
    </source>
</evidence>
<keyword evidence="2" id="KW-1185">Reference proteome</keyword>
<dbReference type="Proteomes" id="UP000814140">
    <property type="component" value="Unassembled WGS sequence"/>
</dbReference>
<comment type="caution">
    <text evidence="1">The sequence shown here is derived from an EMBL/GenBank/DDBJ whole genome shotgun (WGS) entry which is preliminary data.</text>
</comment>
<protein>
    <submittedName>
        <fullName evidence="1">Uncharacterized protein</fullName>
    </submittedName>
</protein>
<name>A0ACB8THH8_9AGAM</name>
<evidence type="ECO:0000313" key="1">
    <source>
        <dbReference type="EMBL" id="KAI0067877.1"/>
    </source>
</evidence>
<reference evidence="1" key="2">
    <citation type="journal article" date="2022" name="New Phytol.">
        <title>Evolutionary transition to the ectomycorrhizal habit in the genomes of a hyperdiverse lineage of mushroom-forming fungi.</title>
        <authorList>
            <person name="Looney B."/>
            <person name="Miyauchi S."/>
            <person name="Morin E."/>
            <person name="Drula E."/>
            <person name="Courty P.E."/>
            <person name="Kohler A."/>
            <person name="Kuo A."/>
            <person name="LaButti K."/>
            <person name="Pangilinan J."/>
            <person name="Lipzen A."/>
            <person name="Riley R."/>
            <person name="Andreopoulos W."/>
            <person name="He G."/>
            <person name="Johnson J."/>
            <person name="Nolan M."/>
            <person name="Tritt A."/>
            <person name="Barry K.W."/>
            <person name="Grigoriev I.V."/>
            <person name="Nagy L.G."/>
            <person name="Hibbett D."/>
            <person name="Henrissat B."/>
            <person name="Matheny P.B."/>
            <person name="Labbe J."/>
            <person name="Martin F.M."/>
        </authorList>
    </citation>
    <scope>NUCLEOTIDE SEQUENCE</scope>
    <source>
        <strain evidence="1">HHB10654</strain>
    </source>
</reference>
<reference evidence="1" key="1">
    <citation type="submission" date="2021-03" db="EMBL/GenBank/DDBJ databases">
        <authorList>
            <consortium name="DOE Joint Genome Institute"/>
            <person name="Ahrendt S."/>
            <person name="Looney B.P."/>
            <person name="Miyauchi S."/>
            <person name="Morin E."/>
            <person name="Drula E."/>
            <person name="Courty P.E."/>
            <person name="Chicoki N."/>
            <person name="Fauchery L."/>
            <person name="Kohler A."/>
            <person name="Kuo A."/>
            <person name="Labutti K."/>
            <person name="Pangilinan J."/>
            <person name="Lipzen A."/>
            <person name="Riley R."/>
            <person name="Andreopoulos W."/>
            <person name="He G."/>
            <person name="Johnson J."/>
            <person name="Barry K.W."/>
            <person name="Grigoriev I.V."/>
            <person name="Nagy L."/>
            <person name="Hibbett D."/>
            <person name="Henrissat B."/>
            <person name="Matheny P.B."/>
            <person name="Labbe J."/>
            <person name="Martin F."/>
        </authorList>
    </citation>
    <scope>NUCLEOTIDE SEQUENCE</scope>
    <source>
        <strain evidence="1">HHB10654</strain>
    </source>
</reference>
<organism evidence="1 2">
    <name type="scientific">Artomyces pyxidatus</name>
    <dbReference type="NCBI Taxonomy" id="48021"/>
    <lineage>
        <taxon>Eukaryota</taxon>
        <taxon>Fungi</taxon>
        <taxon>Dikarya</taxon>
        <taxon>Basidiomycota</taxon>
        <taxon>Agaricomycotina</taxon>
        <taxon>Agaricomycetes</taxon>
        <taxon>Russulales</taxon>
        <taxon>Auriscalpiaceae</taxon>
        <taxon>Artomyces</taxon>
    </lineage>
</organism>
<proteinExistence type="predicted"/>
<dbReference type="EMBL" id="MU277189">
    <property type="protein sequence ID" value="KAI0067877.1"/>
    <property type="molecule type" value="Genomic_DNA"/>
</dbReference>
<sequence length="171" mass="18809">MTPYLHFTRGDNLFFKSWAPSSAGAVVGACIGLFVLALLERLVFAGRGVMEAHWRQRLMAMTRNLPRDSAEAVYASGVGKDAKVQEFEVDEEPVLEKDPGQRVNGRRARMIAPFVASHDITRGVLYALQALLAYALMLAVMTFQAAYIITIILGLGIGEVMFGRFASLRIS</sequence>
<accession>A0ACB8THH8</accession>